<proteinExistence type="predicted"/>
<sequence length="132" mass="14807">MAGHQVGNRLHRAILGANRGIRALHRDYCCSFAFYDHSTRCKPCLRCLLSMGQKQHSCTLADSRRRHYIKHSHQPFKIIDPKSDAITVHLVPPAFDTLVGYRSPVNMGIFPVEVHLNCSCQSVLGSPIRSLA</sequence>
<dbReference type="EMBL" id="HACM01007854">
    <property type="protein sequence ID" value="CRZ08296.1"/>
    <property type="molecule type" value="Transcribed_RNA"/>
</dbReference>
<name>A0A0H5R310_9EUKA</name>
<accession>A0A0H5R310</accession>
<dbReference type="EMBL" id="HACM01007857">
    <property type="protein sequence ID" value="CRZ08299.1"/>
    <property type="molecule type" value="Transcribed_RNA"/>
</dbReference>
<evidence type="ECO:0000313" key="1">
    <source>
        <dbReference type="EMBL" id="CRZ08296.1"/>
    </source>
</evidence>
<dbReference type="AlphaFoldDB" id="A0A0H5R310"/>
<organism evidence="1">
    <name type="scientific">Spongospora subterranea</name>
    <dbReference type="NCBI Taxonomy" id="70186"/>
    <lineage>
        <taxon>Eukaryota</taxon>
        <taxon>Sar</taxon>
        <taxon>Rhizaria</taxon>
        <taxon>Endomyxa</taxon>
        <taxon>Phytomyxea</taxon>
        <taxon>Plasmodiophorida</taxon>
        <taxon>Plasmodiophoridae</taxon>
        <taxon>Spongospora</taxon>
    </lineage>
</organism>
<protein>
    <submittedName>
        <fullName evidence="1">Uncharacterized protein</fullName>
    </submittedName>
</protein>
<reference evidence="1" key="1">
    <citation type="submission" date="2015-04" db="EMBL/GenBank/DDBJ databases">
        <title>The genome sequence of the plant pathogenic Rhizarian Plasmodiophora brassicae reveals insights in its biotrophic life cycle and the origin of chitin synthesis.</title>
        <authorList>
            <person name="Schwelm A."/>
            <person name="Fogelqvist J."/>
            <person name="Knaust A."/>
            <person name="Julke S."/>
            <person name="Lilja T."/>
            <person name="Dhandapani V."/>
            <person name="Bonilla-Rosso G."/>
            <person name="Karlsson M."/>
            <person name="Shevchenko A."/>
            <person name="Choi S.R."/>
            <person name="Kim H.G."/>
            <person name="Park J.Y."/>
            <person name="Lim Y.P."/>
            <person name="Ludwig-Muller J."/>
            <person name="Dixelius C."/>
        </authorList>
    </citation>
    <scope>NUCLEOTIDE SEQUENCE</scope>
    <source>
        <tissue evidence="1">Potato root galls</tissue>
    </source>
</reference>